<gene>
    <name evidence="18" type="ORF">A3H61_03790</name>
</gene>
<dbReference type="InterPro" id="IPR036390">
    <property type="entry name" value="WH_DNA-bd_sf"/>
</dbReference>
<dbReference type="InterPro" id="IPR003593">
    <property type="entry name" value="AAA+_ATPase"/>
</dbReference>
<dbReference type="Gene3D" id="3.30.980.40">
    <property type="match status" value="1"/>
</dbReference>
<dbReference type="Proteomes" id="UP000178315">
    <property type="component" value="Unassembled WGS sequence"/>
</dbReference>
<sequence length="713" mass="77514">MHKDVERAIWIVVFTALSFIMLFSIIEKGGRVGEYINKASFLVLGVGAWVFPIVLLFIALFIVGSFDPKVRAAKIVATVVFVLVYSAMLNLKLPAEDIFSYLNDGHGGGYIGLIFVYPLLKLTGYWVTVITLVALGTISILLMFGTKVFTIGRAIIWLIVKLPFGGIFSGVKTTLKDKLKREPEFVPEIETSAPVIKVSLAKKEEEITPKIEKQPFSRFSIQEEPKDAGFEETLKARFRRKIDIPLTLLEKRDGVPSSGDIAANKEKIRKALENFGIDVEMGGTSTGPTVTQYTLKPSDGVKLAQITALHNDLALALAAHPIRIEAPIPGKSVVGIEVPNSVIATVGLREILQSELFRSRASNLTLSLGKDVSGAPYIADLERMPHLLIAGATGSGKSVAINSLVISLLYQNSPDDLKFILVDPKRVELTVYNNIPHLLTPVITDAKKTINSLRWAVSEMDRRFDILAAATARNIEAYNRASEDRIPYIVIVIDELADLMSVAAKEVEALIVRLAQMSRAVGIHLVLATQRPSVNVITGLIKANITARIAFTVASQTDSRTILDCSGAEKLLGRGDMLFITTDLSKPKRLQGAFIDDKEIKSVANFLKDQAEPDYLAEVTEKKDGVSFGGGGGLLGDAEGDEFLDEARELVIRAGKASASYLQRHLRIGYARAARILDLLEAEGVIGPGDGAKPREVMGRGEGDEEGGGEAEI</sequence>
<dbReference type="InterPro" id="IPR018541">
    <property type="entry name" value="Ftsk_gamma"/>
</dbReference>
<comment type="subcellular location">
    <subcellularLocation>
        <location evidence="1">Cell membrane</location>
        <topology evidence="1">Multi-pass membrane protein</topology>
    </subcellularLocation>
</comment>
<evidence type="ECO:0000256" key="6">
    <source>
        <dbReference type="ARBA" id="ARBA00022741"/>
    </source>
</evidence>
<accession>A0A1G2A8N6</accession>
<dbReference type="InterPro" id="IPR025199">
    <property type="entry name" value="FtsK_4TM"/>
</dbReference>
<keyword evidence="11 16" id="KW-0472">Membrane</keyword>
<dbReference type="SMART" id="SM00843">
    <property type="entry name" value="Ftsk_gamma"/>
    <property type="match status" value="1"/>
</dbReference>
<evidence type="ECO:0000256" key="12">
    <source>
        <dbReference type="ARBA" id="ARBA00023306"/>
    </source>
</evidence>
<feature type="region of interest" description="Disordered" evidence="15">
    <location>
        <begin position="688"/>
        <end position="713"/>
    </location>
</feature>
<dbReference type="Pfam" id="PF13491">
    <property type="entry name" value="FtsK_4TM"/>
    <property type="match status" value="1"/>
</dbReference>
<dbReference type="GO" id="GO:0051301">
    <property type="term" value="P:cell division"/>
    <property type="evidence" value="ECO:0007669"/>
    <property type="project" value="UniProtKB-KW"/>
</dbReference>
<evidence type="ECO:0000256" key="5">
    <source>
        <dbReference type="ARBA" id="ARBA00022692"/>
    </source>
</evidence>
<dbReference type="GO" id="GO:0007059">
    <property type="term" value="P:chromosome segregation"/>
    <property type="evidence" value="ECO:0007669"/>
    <property type="project" value="UniProtKB-KW"/>
</dbReference>
<evidence type="ECO:0000256" key="8">
    <source>
        <dbReference type="ARBA" id="ARBA00022840"/>
    </source>
</evidence>
<feature type="binding site" evidence="14">
    <location>
        <begin position="391"/>
        <end position="398"/>
    </location>
    <ligand>
        <name>ATP</name>
        <dbReference type="ChEBI" id="CHEBI:30616"/>
    </ligand>
</feature>
<keyword evidence="9 16" id="KW-1133">Transmembrane helix</keyword>
<dbReference type="EMBL" id="MHJU01000036">
    <property type="protein sequence ID" value="OGY72420.1"/>
    <property type="molecule type" value="Genomic_DNA"/>
</dbReference>
<evidence type="ECO:0000256" key="4">
    <source>
        <dbReference type="ARBA" id="ARBA00022618"/>
    </source>
</evidence>
<dbReference type="InterPro" id="IPR002543">
    <property type="entry name" value="FtsK_dom"/>
</dbReference>
<evidence type="ECO:0000256" key="15">
    <source>
        <dbReference type="SAM" id="MobiDB-lite"/>
    </source>
</evidence>
<keyword evidence="12" id="KW-0131">Cell cycle</keyword>
<name>A0A1G2A8N6_9BACT</name>
<comment type="caution">
    <text evidence="18">The sequence shown here is derived from an EMBL/GenBank/DDBJ whole genome shotgun (WGS) entry which is preliminary data.</text>
</comment>
<dbReference type="PROSITE" id="PS50901">
    <property type="entry name" value="FTSK"/>
    <property type="match status" value="1"/>
</dbReference>
<feature type="transmembrane region" description="Helical" evidence="16">
    <location>
        <begin position="41"/>
        <end position="63"/>
    </location>
</feature>
<dbReference type="PANTHER" id="PTHR22683:SF41">
    <property type="entry name" value="DNA TRANSLOCASE FTSK"/>
    <property type="match status" value="1"/>
</dbReference>
<comment type="subunit">
    <text evidence="13">Homohexamer. Forms a ring that surrounds DNA.</text>
</comment>
<keyword evidence="8 14" id="KW-0067">ATP-binding</keyword>
<feature type="transmembrane region" description="Helical" evidence="16">
    <location>
        <begin position="75"/>
        <end position="93"/>
    </location>
</feature>
<feature type="transmembrane region" description="Helical" evidence="16">
    <location>
        <begin position="125"/>
        <end position="144"/>
    </location>
</feature>
<proteinExistence type="inferred from homology"/>
<keyword evidence="4" id="KW-0132">Cell division</keyword>
<dbReference type="Gene3D" id="3.40.50.300">
    <property type="entry name" value="P-loop containing nucleotide triphosphate hydrolases"/>
    <property type="match status" value="1"/>
</dbReference>
<evidence type="ECO:0000256" key="9">
    <source>
        <dbReference type="ARBA" id="ARBA00022989"/>
    </source>
</evidence>
<dbReference type="InterPro" id="IPR036388">
    <property type="entry name" value="WH-like_DNA-bd_sf"/>
</dbReference>
<feature type="transmembrane region" description="Helical" evidence="16">
    <location>
        <begin position="151"/>
        <end position="171"/>
    </location>
</feature>
<dbReference type="Pfam" id="PF17854">
    <property type="entry name" value="FtsK_alpha"/>
    <property type="match status" value="1"/>
</dbReference>
<keyword evidence="3" id="KW-1003">Cell membrane</keyword>
<dbReference type="PANTHER" id="PTHR22683">
    <property type="entry name" value="SPORULATION PROTEIN RELATED"/>
    <property type="match status" value="1"/>
</dbReference>
<dbReference type="GO" id="GO:0005524">
    <property type="term" value="F:ATP binding"/>
    <property type="evidence" value="ECO:0007669"/>
    <property type="project" value="UniProtKB-UniRule"/>
</dbReference>
<evidence type="ECO:0000313" key="18">
    <source>
        <dbReference type="EMBL" id="OGY72420.1"/>
    </source>
</evidence>
<dbReference type="GO" id="GO:0003677">
    <property type="term" value="F:DNA binding"/>
    <property type="evidence" value="ECO:0007669"/>
    <property type="project" value="UniProtKB-KW"/>
</dbReference>
<dbReference type="SMART" id="SM00382">
    <property type="entry name" value="AAA"/>
    <property type="match status" value="1"/>
</dbReference>
<keyword evidence="6 14" id="KW-0547">Nucleotide-binding</keyword>
<evidence type="ECO:0000256" key="2">
    <source>
        <dbReference type="ARBA" id="ARBA00006474"/>
    </source>
</evidence>
<dbReference type="SUPFAM" id="SSF46785">
    <property type="entry name" value="Winged helix' DNA-binding domain"/>
    <property type="match status" value="1"/>
</dbReference>
<evidence type="ECO:0000256" key="3">
    <source>
        <dbReference type="ARBA" id="ARBA00022475"/>
    </source>
</evidence>
<evidence type="ECO:0000259" key="17">
    <source>
        <dbReference type="PROSITE" id="PS50901"/>
    </source>
</evidence>
<evidence type="ECO:0000256" key="14">
    <source>
        <dbReference type="PROSITE-ProRule" id="PRU00289"/>
    </source>
</evidence>
<evidence type="ECO:0000256" key="13">
    <source>
        <dbReference type="ARBA" id="ARBA00025923"/>
    </source>
</evidence>
<dbReference type="InterPro" id="IPR027417">
    <property type="entry name" value="P-loop_NTPase"/>
</dbReference>
<keyword evidence="10" id="KW-0238">DNA-binding</keyword>
<dbReference type="SUPFAM" id="SSF52540">
    <property type="entry name" value="P-loop containing nucleoside triphosphate hydrolases"/>
    <property type="match status" value="1"/>
</dbReference>
<comment type="similarity">
    <text evidence="2">Belongs to the FtsK/SpoIIIE/SftA family.</text>
</comment>
<protein>
    <recommendedName>
        <fullName evidence="17">FtsK domain-containing protein</fullName>
    </recommendedName>
</protein>
<keyword evidence="5 16" id="KW-0812">Transmembrane</keyword>
<feature type="compositionally biased region" description="Acidic residues" evidence="15">
    <location>
        <begin position="703"/>
        <end position="713"/>
    </location>
</feature>
<evidence type="ECO:0000256" key="11">
    <source>
        <dbReference type="ARBA" id="ARBA00023136"/>
    </source>
</evidence>
<feature type="compositionally biased region" description="Basic and acidic residues" evidence="15">
    <location>
        <begin position="692"/>
        <end position="702"/>
    </location>
</feature>
<dbReference type="AlphaFoldDB" id="A0A1G2A8N6"/>
<feature type="domain" description="FtsK" evidence="17">
    <location>
        <begin position="374"/>
        <end position="560"/>
    </location>
</feature>
<evidence type="ECO:0000256" key="7">
    <source>
        <dbReference type="ARBA" id="ARBA00022829"/>
    </source>
</evidence>
<evidence type="ECO:0000256" key="1">
    <source>
        <dbReference type="ARBA" id="ARBA00004651"/>
    </source>
</evidence>
<dbReference type="Gene3D" id="1.10.10.10">
    <property type="entry name" value="Winged helix-like DNA-binding domain superfamily/Winged helix DNA-binding domain"/>
    <property type="match status" value="1"/>
</dbReference>
<evidence type="ECO:0000256" key="16">
    <source>
        <dbReference type="SAM" id="Phobius"/>
    </source>
</evidence>
<feature type="transmembrane region" description="Helical" evidence="16">
    <location>
        <begin position="7"/>
        <end position="26"/>
    </location>
</feature>
<dbReference type="Pfam" id="PF01580">
    <property type="entry name" value="FtsK_SpoIIIE"/>
    <property type="match status" value="1"/>
</dbReference>
<evidence type="ECO:0000313" key="19">
    <source>
        <dbReference type="Proteomes" id="UP000178315"/>
    </source>
</evidence>
<keyword evidence="7" id="KW-0159">Chromosome partition</keyword>
<reference evidence="18 19" key="1">
    <citation type="journal article" date="2016" name="Nat. Commun.">
        <title>Thousands of microbial genomes shed light on interconnected biogeochemical processes in an aquifer system.</title>
        <authorList>
            <person name="Anantharaman K."/>
            <person name="Brown C.T."/>
            <person name="Hug L.A."/>
            <person name="Sharon I."/>
            <person name="Castelle C.J."/>
            <person name="Probst A.J."/>
            <person name="Thomas B.C."/>
            <person name="Singh A."/>
            <person name="Wilkins M.J."/>
            <person name="Karaoz U."/>
            <person name="Brodie E.L."/>
            <person name="Williams K.H."/>
            <person name="Hubbard S.S."/>
            <person name="Banfield J.F."/>
        </authorList>
    </citation>
    <scope>NUCLEOTIDE SEQUENCE [LARGE SCALE GENOMIC DNA]</scope>
</reference>
<dbReference type="InterPro" id="IPR050206">
    <property type="entry name" value="FtsK/SpoIIIE/SftA"/>
</dbReference>
<dbReference type="CDD" id="cd01127">
    <property type="entry name" value="TrwB_TraG_TraD_VirD4"/>
    <property type="match status" value="1"/>
</dbReference>
<dbReference type="Pfam" id="PF09397">
    <property type="entry name" value="FtsK_gamma"/>
    <property type="match status" value="1"/>
</dbReference>
<dbReference type="GO" id="GO:0005886">
    <property type="term" value="C:plasma membrane"/>
    <property type="evidence" value="ECO:0007669"/>
    <property type="project" value="UniProtKB-SubCell"/>
</dbReference>
<dbReference type="InterPro" id="IPR041027">
    <property type="entry name" value="FtsK_alpha"/>
</dbReference>
<organism evidence="18 19">
    <name type="scientific">Candidatus Jacksonbacteria bacterium RIFCSPLOWO2_02_FULL_44_20</name>
    <dbReference type="NCBI Taxonomy" id="1798460"/>
    <lineage>
        <taxon>Bacteria</taxon>
        <taxon>Candidatus Jacksoniibacteriota</taxon>
    </lineage>
</organism>
<evidence type="ECO:0000256" key="10">
    <source>
        <dbReference type="ARBA" id="ARBA00023125"/>
    </source>
</evidence>